<accession>A0A8H6YZW0</accession>
<keyword evidence="1" id="KW-1133">Transmembrane helix</keyword>
<reference evidence="2" key="1">
    <citation type="submission" date="2020-05" db="EMBL/GenBank/DDBJ databases">
        <title>Mycena genomes resolve the evolution of fungal bioluminescence.</title>
        <authorList>
            <person name="Tsai I.J."/>
        </authorList>
    </citation>
    <scope>NUCLEOTIDE SEQUENCE</scope>
    <source>
        <strain evidence="2">160909Yilan</strain>
    </source>
</reference>
<gene>
    <name evidence="2" type="ORF">MSAN_00844600</name>
</gene>
<evidence type="ECO:0000256" key="1">
    <source>
        <dbReference type="SAM" id="Phobius"/>
    </source>
</evidence>
<sequence>MDNALVALGRARIPSIVAATKDLKQALIQAQAQRSIEETPVWANLLRALQSLAAFLGSGSNMDLEHCEHIAKSLRDISKIIKQDSSQFINPRGKRGKSSVTTLIQNIEASVSSRTKANFTIPEEKVTPSNPEANDTTRKSGFLYNNFGPIDAVDATVGLEAPPGVIIPGNVEQTFKEIKLRRGMAGTKIVERAGVMNSATVIGMFVAATVAMGSVLVK</sequence>
<comment type="caution">
    <text evidence="2">The sequence shown here is derived from an EMBL/GenBank/DDBJ whole genome shotgun (WGS) entry which is preliminary data.</text>
</comment>
<evidence type="ECO:0000313" key="2">
    <source>
        <dbReference type="EMBL" id="KAF7367804.1"/>
    </source>
</evidence>
<feature type="transmembrane region" description="Helical" evidence="1">
    <location>
        <begin position="195"/>
        <end position="217"/>
    </location>
</feature>
<keyword evidence="1" id="KW-0472">Membrane</keyword>
<keyword evidence="1" id="KW-0812">Transmembrane</keyword>
<protein>
    <submittedName>
        <fullName evidence="2">Uncharacterized protein</fullName>
    </submittedName>
</protein>
<keyword evidence="3" id="KW-1185">Reference proteome</keyword>
<proteinExistence type="predicted"/>
<organism evidence="2 3">
    <name type="scientific">Mycena sanguinolenta</name>
    <dbReference type="NCBI Taxonomy" id="230812"/>
    <lineage>
        <taxon>Eukaryota</taxon>
        <taxon>Fungi</taxon>
        <taxon>Dikarya</taxon>
        <taxon>Basidiomycota</taxon>
        <taxon>Agaricomycotina</taxon>
        <taxon>Agaricomycetes</taxon>
        <taxon>Agaricomycetidae</taxon>
        <taxon>Agaricales</taxon>
        <taxon>Marasmiineae</taxon>
        <taxon>Mycenaceae</taxon>
        <taxon>Mycena</taxon>
    </lineage>
</organism>
<name>A0A8H6YZW0_9AGAR</name>
<dbReference type="EMBL" id="JACAZH010000005">
    <property type="protein sequence ID" value="KAF7367804.1"/>
    <property type="molecule type" value="Genomic_DNA"/>
</dbReference>
<evidence type="ECO:0000313" key="3">
    <source>
        <dbReference type="Proteomes" id="UP000623467"/>
    </source>
</evidence>
<dbReference type="Proteomes" id="UP000623467">
    <property type="component" value="Unassembled WGS sequence"/>
</dbReference>
<dbReference type="AlphaFoldDB" id="A0A8H6YZW0"/>